<reference evidence="3 4" key="1">
    <citation type="submission" date="2017-01" db="EMBL/GenBank/DDBJ databases">
        <authorList>
            <person name="Mah S.A."/>
            <person name="Swanson W.J."/>
            <person name="Moy G.W."/>
            <person name="Vacquier V.D."/>
        </authorList>
    </citation>
    <scope>NUCLEOTIDE SEQUENCE [LARGE SCALE GENOMIC DNA]</scope>
    <source>
        <strain evidence="3 4">NIO-1016</strain>
    </source>
</reference>
<evidence type="ECO:0000313" key="2">
    <source>
        <dbReference type="EMBL" id="OXS75754.1"/>
    </source>
</evidence>
<evidence type="ECO:0000313" key="3">
    <source>
        <dbReference type="EMBL" id="SIR36039.1"/>
    </source>
</evidence>
<dbReference type="CDD" id="cd07043">
    <property type="entry name" value="STAS_anti-anti-sigma_factors"/>
    <property type="match status" value="1"/>
</dbReference>
<dbReference type="PROSITE" id="PS50801">
    <property type="entry name" value="STAS"/>
    <property type="match status" value="1"/>
</dbReference>
<gene>
    <name evidence="2" type="ORF">B1B05_14575</name>
    <name evidence="3" type="ORF">SAMN05443094_107133</name>
</gene>
<accession>A0A1N7AAI6</accession>
<dbReference type="Proteomes" id="UP000215545">
    <property type="component" value="Unassembled WGS sequence"/>
</dbReference>
<dbReference type="STRING" id="1017273.SAMN05443094_107133"/>
<evidence type="ECO:0000313" key="5">
    <source>
        <dbReference type="Proteomes" id="UP000215545"/>
    </source>
</evidence>
<name>A0A1N7AAI6_9BACI</name>
<protein>
    <submittedName>
        <fullName evidence="3">Anti-sigma B factor antagonist/stage II sporulation protein AA (Anti-sigma F factor antagonist)</fullName>
    </submittedName>
</protein>
<reference evidence="5" key="2">
    <citation type="submission" date="2017-03" db="EMBL/GenBank/DDBJ databases">
        <title>Bacillus sp. V-88(T) DSM27956, whole genome shotgun sequencing project.</title>
        <authorList>
            <person name="Dastager S.G."/>
            <person name="Neurgaonkar P.S."/>
            <person name="Dharne M.S."/>
        </authorList>
    </citation>
    <scope>NUCLEOTIDE SEQUENCE [LARGE SCALE GENOMIC DNA]</scope>
    <source>
        <strain evidence="5">DSM 25145</strain>
    </source>
</reference>
<feature type="domain" description="STAS" evidence="1">
    <location>
        <begin position="15"/>
        <end position="104"/>
    </location>
</feature>
<evidence type="ECO:0000259" key="1">
    <source>
        <dbReference type="PROSITE" id="PS50801"/>
    </source>
</evidence>
<dbReference type="PANTHER" id="PTHR33495:SF2">
    <property type="entry name" value="ANTI-SIGMA FACTOR ANTAGONIST TM_1081-RELATED"/>
    <property type="match status" value="1"/>
</dbReference>
<dbReference type="Proteomes" id="UP000186385">
    <property type="component" value="Unassembled WGS sequence"/>
</dbReference>
<dbReference type="AlphaFoldDB" id="A0A1N7AAI6"/>
<dbReference type="InterPro" id="IPR002645">
    <property type="entry name" value="STAS_dom"/>
</dbReference>
<dbReference type="PANTHER" id="PTHR33495">
    <property type="entry name" value="ANTI-SIGMA FACTOR ANTAGONIST TM_1081-RELATED-RELATED"/>
    <property type="match status" value="1"/>
</dbReference>
<sequence length="104" mass="11648">MIAFSIKAISEQEAVICLDGDLDIDSTEVVEENILPEMESYSQITFDFSKVPFVDSSGMGLLLNIVHALHDQHKSIKIINVNEDVQIVFDLLQIPEIIGEDIFL</sequence>
<dbReference type="EMBL" id="MWSK01000007">
    <property type="protein sequence ID" value="OXS75754.1"/>
    <property type="molecule type" value="Genomic_DNA"/>
</dbReference>
<dbReference type="OrthoDB" id="2468251at2"/>
<dbReference type="Pfam" id="PF01740">
    <property type="entry name" value="STAS"/>
    <property type="match status" value="1"/>
</dbReference>
<dbReference type="Gene3D" id="3.30.750.24">
    <property type="entry name" value="STAS domain"/>
    <property type="match status" value="1"/>
</dbReference>
<dbReference type="RefSeq" id="WP_052698351.1">
    <property type="nucleotide sequence ID" value="NZ_FTLX01000007.1"/>
</dbReference>
<proteinExistence type="predicted"/>
<organism evidence="3 4">
    <name type="scientific">Domibacillus enclensis</name>
    <dbReference type="NCBI Taxonomy" id="1017273"/>
    <lineage>
        <taxon>Bacteria</taxon>
        <taxon>Bacillati</taxon>
        <taxon>Bacillota</taxon>
        <taxon>Bacilli</taxon>
        <taxon>Bacillales</taxon>
        <taxon>Bacillaceae</taxon>
        <taxon>Domibacillus</taxon>
    </lineage>
</organism>
<evidence type="ECO:0000313" key="4">
    <source>
        <dbReference type="Proteomes" id="UP000186385"/>
    </source>
</evidence>
<keyword evidence="5" id="KW-1185">Reference proteome</keyword>
<reference evidence="2" key="3">
    <citation type="submission" date="2017-03" db="EMBL/GenBank/DDBJ databases">
        <authorList>
            <person name="Dastager S.G."/>
            <person name="Neurgaonkar P.S."/>
            <person name="Dharne M.S."/>
        </authorList>
    </citation>
    <scope>NUCLEOTIDE SEQUENCE</scope>
    <source>
        <strain evidence="2">DSM 25145</strain>
    </source>
</reference>
<dbReference type="EMBL" id="FTLX01000007">
    <property type="protein sequence ID" value="SIR36039.1"/>
    <property type="molecule type" value="Genomic_DNA"/>
</dbReference>
<dbReference type="SUPFAM" id="SSF52091">
    <property type="entry name" value="SpoIIaa-like"/>
    <property type="match status" value="1"/>
</dbReference>
<dbReference type="InterPro" id="IPR036513">
    <property type="entry name" value="STAS_dom_sf"/>
</dbReference>
<dbReference type="GO" id="GO:0043856">
    <property type="term" value="F:anti-sigma factor antagonist activity"/>
    <property type="evidence" value="ECO:0007669"/>
    <property type="project" value="TreeGrafter"/>
</dbReference>